<dbReference type="InterPro" id="IPR045113">
    <property type="entry name" value="Rpb7-like"/>
</dbReference>
<accession>A0A5M3YQD4</accession>
<keyword evidence="5 6" id="KW-0539">Nucleus</keyword>
<evidence type="ECO:0000313" key="8">
    <source>
        <dbReference type="Proteomes" id="UP000452235"/>
    </source>
</evidence>
<comment type="function">
    <text evidence="6">DNA-dependent RNA polymerase which catalyzes the transcription of DNA into RNA using the four ribonucleoside triphosphates as substrates.</text>
</comment>
<dbReference type="FunFam" id="3.30.1490.120:FF:000001">
    <property type="entry name" value="DNA-directed RNA polymerase II subunit RPB7"/>
    <property type="match status" value="1"/>
</dbReference>
<comment type="similarity">
    <text evidence="2">Belongs to the eukaryotic RPB7/RPC8 RNA polymerase subunit family.</text>
</comment>
<dbReference type="VEuPathDB" id="FungiDB:ATEG_00047"/>
<evidence type="ECO:0000256" key="1">
    <source>
        <dbReference type="ARBA" id="ARBA00004123"/>
    </source>
</evidence>
<dbReference type="InterPro" id="IPR036898">
    <property type="entry name" value="RNA_pol_Rpb7-like_N_sf"/>
</dbReference>
<comment type="subcellular location">
    <subcellularLocation>
        <location evidence="1 6">Nucleus</location>
    </subcellularLocation>
</comment>
<evidence type="ECO:0000256" key="5">
    <source>
        <dbReference type="ARBA" id="ARBA00023242"/>
    </source>
</evidence>
<dbReference type="SUPFAM" id="SSF88798">
    <property type="entry name" value="N-terminal, heterodimerisation domain of RBP7 (RpoE)"/>
    <property type="match status" value="1"/>
</dbReference>
<sequence>MFILTTLSDLIQIAPEDFSKYSSVAIEDNINEKYANKVIQKIGLCIGFYDLLESSDGLIGHGTGLVNVNVKFRLIVFRPFKGEIMLGKISSATEHGIKSMSPPVATTVTLLTIPVGVEFFNDILVPPNLLLDGARFDYADQVWIWENEDGSTFYFDVGEIVRLRVEMEEWHDQIPNAPDLGEGATSERKPPYSIIGSMQMAGLGPISWW</sequence>
<dbReference type="OrthoDB" id="10256606at2759"/>
<dbReference type="SUPFAM" id="SSF50249">
    <property type="entry name" value="Nucleic acid-binding proteins"/>
    <property type="match status" value="1"/>
</dbReference>
<dbReference type="EMBL" id="BLJY01000003">
    <property type="protein sequence ID" value="GFF13999.1"/>
    <property type="molecule type" value="Genomic_DNA"/>
</dbReference>
<dbReference type="InterPro" id="IPR013238">
    <property type="entry name" value="RNA_pol_III_Rbc25"/>
</dbReference>
<dbReference type="GO" id="GO:0055029">
    <property type="term" value="C:nuclear DNA-directed RNA polymerase complex"/>
    <property type="evidence" value="ECO:0007669"/>
    <property type="project" value="UniProtKB-ARBA"/>
</dbReference>
<reference evidence="7 8" key="1">
    <citation type="submission" date="2020-01" db="EMBL/GenBank/DDBJ databases">
        <title>Aspergillus terreus IFO 6365 whole genome shotgun sequence.</title>
        <authorList>
            <person name="Kanamasa S."/>
            <person name="Takahashi H."/>
        </authorList>
    </citation>
    <scope>NUCLEOTIDE SEQUENCE [LARGE SCALE GENOMIC DNA]</scope>
    <source>
        <strain evidence="7 8">IFO 6365</strain>
    </source>
</reference>
<keyword evidence="3 6" id="KW-0240">DNA-directed RNA polymerase</keyword>
<dbReference type="CDD" id="cd04330">
    <property type="entry name" value="RNAP_III_Rpc25_N"/>
    <property type="match status" value="1"/>
</dbReference>
<proteinExistence type="inferred from homology"/>
<dbReference type="Gene3D" id="3.30.1490.120">
    <property type="entry name" value="RNA polymerase Rpb7-like, N-terminal domain"/>
    <property type="match status" value="1"/>
</dbReference>
<dbReference type="InterPro" id="IPR012340">
    <property type="entry name" value="NA-bd_OB-fold"/>
</dbReference>
<keyword evidence="4 6" id="KW-0804">Transcription</keyword>
<evidence type="ECO:0000256" key="4">
    <source>
        <dbReference type="ARBA" id="ARBA00023163"/>
    </source>
</evidence>
<dbReference type="GO" id="GO:0005666">
    <property type="term" value="C:RNA polymerase III complex"/>
    <property type="evidence" value="ECO:0007669"/>
    <property type="project" value="TreeGrafter"/>
</dbReference>
<dbReference type="Pfam" id="PF08292">
    <property type="entry name" value="RNA_pol_Rbc25"/>
    <property type="match status" value="1"/>
</dbReference>
<gene>
    <name evidence="7" type="ORF">ATEIFO6365_0003005200</name>
</gene>
<evidence type="ECO:0000313" key="7">
    <source>
        <dbReference type="EMBL" id="GFF13999.1"/>
    </source>
</evidence>
<dbReference type="GO" id="GO:0006384">
    <property type="term" value="P:transcription initiation at RNA polymerase III promoter"/>
    <property type="evidence" value="ECO:0007669"/>
    <property type="project" value="TreeGrafter"/>
</dbReference>
<protein>
    <recommendedName>
        <fullName evidence="6">DNA-directed RNA polymerase subunit</fullName>
    </recommendedName>
</protein>
<dbReference type="Gene3D" id="2.40.50.140">
    <property type="entry name" value="Nucleic acid-binding proteins"/>
    <property type="match status" value="1"/>
</dbReference>
<name>A0A5M3YQD4_ASPTE</name>
<dbReference type="Proteomes" id="UP000452235">
    <property type="component" value="Unassembled WGS sequence"/>
</dbReference>
<dbReference type="PANTHER" id="PTHR12709:SF1">
    <property type="entry name" value="DNA-DIRECTED RNA POLYMERASE III SUBUNIT RPC8"/>
    <property type="match status" value="1"/>
</dbReference>
<evidence type="ECO:0000256" key="6">
    <source>
        <dbReference type="RuleBase" id="RU369086"/>
    </source>
</evidence>
<keyword evidence="8" id="KW-1185">Reference proteome</keyword>
<evidence type="ECO:0000256" key="2">
    <source>
        <dbReference type="ARBA" id="ARBA00009307"/>
    </source>
</evidence>
<evidence type="ECO:0000256" key="3">
    <source>
        <dbReference type="ARBA" id="ARBA00022478"/>
    </source>
</evidence>
<comment type="caution">
    <text evidence="7">The sequence shown here is derived from an EMBL/GenBank/DDBJ whole genome shotgun (WGS) entry which is preliminary data.</text>
</comment>
<dbReference type="InterPro" id="IPR005576">
    <property type="entry name" value="Rpb7-like_N"/>
</dbReference>
<dbReference type="AlphaFoldDB" id="A0A5M3YQD4"/>
<organism evidence="7 8">
    <name type="scientific">Aspergillus terreus</name>
    <dbReference type="NCBI Taxonomy" id="33178"/>
    <lineage>
        <taxon>Eukaryota</taxon>
        <taxon>Fungi</taxon>
        <taxon>Dikarya</taxon>
        <taxon>Ascomycota</taxon>
        <taxon>Pezizomycotina</taxon>
        <taxon>Eurotiomycetes</taxon>
        <taxon>Eurotiomycetidae</taxon>
        <taxon>Eurotiales</taxon>
        <taxon>Aspergillaceae</taxon>
        <taxon>Aspergillus</taxon>
        <taxon>Aspergillus subgen. Circumdati</taxon>
    </lineage>
</organism>
<dbReference type="Pfam" id="PF03876">
    <property type="entry name" value="SHS2_Rpb7-N"/>
    <property type="match status" value="1"/>
</dbReference>
<dbReference type="PANTHER" id="PTHR12709">
    <property type="entry name" value="DNA-DIRECTED RNA POLYMERASE II, III"/>
    <property type="match status" value="1"/>
</dbReference>